<evidence type="ECO:0000256" key="1">
    <source>
        <dbReference type="SAM" id="SignalP"/>
    </source>
</evidence>
<protein>
    <recommendedName>
        <fullName evidence="4">Calx-beta domain-containing protein</fullName>
    </recommendedName>
</protein>
<dbReference type="EMBL" id="FRAA01000004">
    <property type="protein sequence ID" value="SHK36297.1"/>
    <property type="molecule type" value="Genomic_DNA"/>
</dbReference>
<proteinExistence type="predicted"/>
<keyword evidence="1" id="KW-0732">Signal</keyword>
<dbReference type="AlphaFoldDB" id="A0A1M6RVH7"/>
<feature type="chain" id="PRO_5012590441" description="Calx-beta domain-containing protein" evidence="1">
    <location>
        <begin position="22"/>
        <end position="326"/>
    </location>
</feature>
<keyword evidence="3" id="KW-1185">Reference proteome</keyword>
<evidence type="ECO:0000313" key="2">
    <source>
        <dbReference type="EMBL" id="SHK36297.1"/>
    </source>
</evidence>
<gene>
    <name evidence="2" type="ORF">SAMN04488028_104302</name>
</gene>
<reference evidence="3" key="1">
    <citation type="submission" date="2016-11" db="EMBL/GenBank/DDBJ databases">
        <authorList>
            <person name="Varghese N."/>
            <person name="Submissions S."/>
        </authorList>
    </citation>
    <scope>NUCLEOTIDE SEQUENCE [LARGE SCALE GENOMIC DNA]</scope>
    <source>
        <strain evidence="3">DSM 26134</strain>
    </source>
</reference>
<organism evidence="2 3">
    <name type="scientific">Reichenbachiella agariperforans</name>
    <dbReference type="NCBI Taxonomy" id="156994"/>
    <lineage>
        <taxon>Bacteria</taxon>
        <taxon>Pseudomonadati</taxon>
        <taxon>Bacteroidota</taxon>
        <taxon>Cytophagia</taxon>
        <taxon>Cytophagales</taxon>
        <taxon>Reichenbachiellaceae</taxon>
        <taxon>Reichenbachiella</taxon>
    </lineage>
</organism>
<evidence type="ECO:0000313" key="3">
    <source>
        <dbReference type="Proteomes" id="UP000184474"/>
    </source>
</evidence>
<sequence length="326" mass="36722">MKINYILLLAVAALWSACSLDEPEVQIQDNDFPFRLQIDEEGADLADAEDYKVEISFADYLGELPSAAITLTYELSGEGDFSGAVIDEIIYEYEEDDCVFEREMAFTDQTITIPVDADLGTVPEAFEIVVLMNEAEIDASDSEFELIITGIETTDNVLFSDANTFAYEILDNDMAGEWILELTTESEFLDFQNLFGTISTDLAALTFAEITGEVKFEYAFEEMKIEIERVEEEEVTECEDGEIETEMENLIIEIEADYDAEDGEITYEGSYFTEDAEELDFIIEATYSSDADDEVVMTFTSIIDEDHFESGDELFTGNTSFTLIKD</sequence>
<name>A0A1M6RVH7_REIAG</name>
<dbReference type="STRING" id="156994.SAMN04488028_104302"/>
<accession>A0A1M6RVH7</accession>
<dbReference type="RefSeq" id="WP_073122896.1">
    <property type="nucleotide sequence ID" value="NZ_FRAA01000004.1"/>
</dbReference>
<evidence type="ECO:0008006" key="4">
    <source>
        <dbReference type="Google" id="ProtNLM"/>
    </source>
</evidence>
<dbReference type="Proteomes" id="UP000184474">
    <property type="component" value="Unassembled WGS sequence"/>
</dbReference>
<feature type="signal peptide" evidence="1">
    <location>
        <begin position="1"/>
        <end position="21"/>
    </location>
</feature>
<dbReference type="PROSITE" id="PS51257">
    <property type="entry name" value="PROKAR_LIPOPROTEIN"/>
    <property type="match status" value="1"/>
</dbReference>